<feature type="domain" description="DNA2/NAM7 helicase helicase" evidence="7">
    <location>
        <begin position="1073"/>
        <end position="1115"/>
    </location>
</feature>
<evidence type="ECO:0000259" key="8">
    <source>
        <dbReference type="Pfam" id="PF13087"/>
    </source>
</evidence>
<dbReference type="CDD" id="cd18808">
    <property type="entry name" value="SF1_C_Upf1"/>
    <property type="match status" value="1"/>
</dbReference>
<dbReference type="Proteomes" id="UP000005835">
    <property type="component" value="Unassembled WGS sequence"/>
</dbReference>
<comment type="similarity">
    <text evidence="1">Belongs to the DNA2/NAM7 helicase family.</text>
</comment>
<feature type="domain" description="Restriction endonuclease type II-like" evidence="9">
    <location>
        <begin position="1377"/>
        <end position="1469"/>
    </location>
</feature>
<evidence type="ECO:0000313" key="11">
    <source>
        <dbReference type="Proteomes" id="UP000005835"/>
    </source>
</evidence>
<dbReference type="OrthoDB" id="9757917at2"/>
<proteinExistence type="inferred from homology"/>
<dbReference type="EMBL" id="ADMG01000031">
    <property type="protein sequence ID" value="EKB31087.1"/>
    <property type="molecule type" value="Genomic_DNA"/>
</dbReference>
<sequence length="1713" mass="189130">MIATEAQREAIDSLLTFIEEATSLRQTAARHLSRCGRLLRLPELEAAVPGLVAGDPTGADADLVCRIEKLEMPPCPPIPESLAPYATGDWRAPEWTPDWKALPDSAEHPESAELYETLADWLRIRGSWLEARGEILPNHALFERLQDLRDHLSESNLRDECVIGTAVFTSNPDVTRAKNPVRWPLLVQPLVIELGSSRRNLPVIEVRRNGDEDPRLLAELLAPFAEDGIDLKAASRFEEWLEDAGADANLAGDESLSEALEKFAASLHPDCRFVPAEEALPEDAGEKPAFTLEASPVILIQPRPSGVRSAIRSIRKDIAEHRDVPAHLMEIVCPDVFPTLASGLTPTLSLEAKLAATAGEDPDVLLAKPANPEQLAIAHEVEHNNVVLVQGPPGTGKTHTIANLLGHFLSQGKRVLVTSHTTKALSVVKDLLPKEIQPLCVTMLGDRKDLEQTSSELITRLTRLNVEDLEARIRALGLERHRLGTALADRRRRIFEQRRIEHEAVEFNGRRYTLTEIAKFLREAERLQALIPGEVAEGPLPLSFRELLELYGTNGRWDAETARDLSGLLPGFELLPDVDTMRGMNRRWRDVLAEDAGDVTIDERRSASGERLHAFMKGGETLLVAPESGISALTPAMNLSPLTETDEMKRLALSLGLADEGCREAFEQLERELAAANELALAVDRASLLDNRTVVIPDAIDADAAMKAAEWFTANDPDGSTGFLGRLFNKEAREAADALAGVEVDGSRPASKEAFEAVALHARLKTAVKTVARTWDSLAERADAPAFATYGDNAVRTLFTRYGTSLSDTCIWWRRVFVPYIEGLLSAGIEAEGMKELLESADPLEAARRFATDVLAPVHTARHREAELHALREWQATESQKLYAAAPACATARRLAAATLVDPDAWELEAERLRKLLEDQPLFARRTELLERLRAAAPEWANALEAGEPGFTTSNPSPEITNAWLYRQLERIYTRATAADLDALQSDAERLCADLREATAQLAVAKAWLAVKSRLSNGPALSNLFSLAAYMKRAVGRGRKSAAWRREVNRLLPACQQAVPVWIMMIQDALLNFSTASKFDVIVVDEASQADMTALPLLYMGKKVIVVGDDRQVTPLSVGTSEAAVDALCARHLEGRVKEPKLYDSRLSLYGLVQSMAFPAHMLVEHFRSVPEIIGWCSRLSYNGTIRPLRDASSSSLKPAVVPWRTRGTAGDNGVNEEEAQAVIRLLRAMIHDPAYDGKTFGIIPMRSVHGAQVNRIRRLLVENFDPREIERRRIHCGISAEFQGDERDVVILSLVDSAAPGLPLRKETDGADGMMKKRWNVAVSRARDQLWLVHSFDPAAQLKPDDLRRSLFDWADGVMSGTIGAAEPFDLPDPEFTGQVLRALRKRGYRVEAGHDAGAWRLDMVVRARGRAAAIECDGSGREDEDAIRRDMERQTVLERAGWKFVRVRSADWFRRPEKTLERVCEALAALGIAPEPEDCAPQKDLLLAHVRANVERLEAGLDMIVFDKEDEDPVPPVAPVTPADLAPDDAEPVVTAPVQFEAPLMPVEVEKADIMLIPEMEMRDAVRISLPTLSDVFDDEPAAETDAETEGEAQNEPVAESCDDPHHTPVTFMEVIRDGLMDRGVNPVLQTTPNDATMTIGGRTLLRATFWSGRADVLVPAFDDVKPRTCAGCRLVHNGAWRMWSLAEADLTQRFVQDFVVFIARTAEALR</sequence>
<name>K1JTR4_9BURK</name>
<feature type="compositionally biased region" description="Acidic residues" evidence="6">
    <location>
        <begin position="1578"/>
        <end position="1595"/>
    </location>
</feature>
<dbReference type="InterPro" id="IPR011335">
    <property type="entry name" value="Restrct_endonuc-II-like"/>
</dbReference>
<dbReference type="eggNOG" id="COG0507">
    <property type="taxonomic scope" value="Bacteria"/>
</dbReference>
<keyword evidence="4" id="KW-0347">Helicase</keyword>
<dbReference type="InterPro" id="IPR041679">
    <property type="entry name" value="DNA2/NAM7-like_C"/>
</dbReference>
<comment type="caution">
    <text evidence="10">The sequence shown here is derived from an EMBL/GenBank/DDBJ whole genome shotgun (WGS) entry which is preliminary data.</text>
</comment>
<dbReference type="GO" id="GO:0016787">
    <property type="term" value="F:hydrolase activity"/>
    <property type="evidence" value="ECO:0007669"/>
    <property type="project" value="UniProtKB-KW"/>
</dbReference>
<keyword evidence="2" id="KW-0547">Nucleotide-binding</keyword>
<evidence type="ECO:0000259" key="9">
    <source>
        <dbReference type="Pfam" id="PF18741"/>
    </source>
</evidence>
<dbReference type="Gene3D" id="3.40.50.300">
    <property type="entry name" value="P-loop containing nucleotide triphosphate hydrolases"/>
    <property type="match status" value="3"/>
</dbReference>
<dbReference type="eggNOG" id="COG2852">
    <property type="taxonomic scope" value="Bacteria"/>
</dbReference>
<dbReference type="InterPro" id="IPR049468">
    <property type="entry name" value="Restrct_endonuc-II-like_dom"/>
</dbReference>
<dbReference type="Pfam" id="PF13087">
    <property type="entry name" value="AAA_12"/>
    <property type="match status" value="1"/>
</dbReference>
<keyword evidence="11" id="KW-1185">Reference proteome</keyword>
<feature type="domain" description="DNA2/NAM7 helicase-like C-terminal" evidence="8">
    <location>
        <begin position="1154"/>
        <end position="1334"/>
    </location>
</feature>
<dbReference type="SUPFAM" id="SSF52980">
    <property type="entry name" value="Restriction endonuclease-like"/>
    <property type="match status" value="1"/>
</dbReference>
<dbReference type="Pfam" id="PF18741">
    <property type="entry name" value="MTES_1575"/>
    <property type="match status" value="1"/>
</dbReference>
<feature type="region of interest" description="Disordered" evidence="6">
    <location>
        <begin position="1578"/>
        <end position="1609"/>
    </location>
</feature>
<dbReference type="STRING" id="742823.HMPREF9465_01192"/>
<accession>K1JTR4</accession>
<dbReference type="HOGENOM" id="CLU_000738_1_0_4"/>
<reference evidence="10 11" key="1">
    <citation type="submission" date="2012-05" db="EMBL/GenBank/DDBJ databases">
        <title>The Genome Sequence of Sutterella wadsworthensis 2_1_59BFAA.</title>
        <authorList>
            <consortium name="The Broad Institute Genome Sequencing Platform"/>
            <person name="Earl A."/>
            <person name="Ward D."/>
            <person name="Feldgarden M."/>
            <person name="Gevers D."/>
            <person name="Daigneault M."/>
            <person name="Strauss J."/>
            <person name="Allen-Vercoe E."/>
            <person name="Walker B."/>
            <person name="Young S.K."/>
            <person name="Zeng Q."/>
            <person name="Gargeya S."/>
            <person name="Fitzgerald M."/>
            <person name="Haas B."/>
            <person name="Abouelleil A."/>
            <person name="Alvarado L."/>
            <person name="Arachchi H.M."/>
            <person name="Berlin A.M."/>
            <person name="Chapman S.B."/>
            <person name="Goldberg J."/>
            <person name="Griggs A."/>
            <person name="Gujja S."/>
            <person name="Hansen M."/>
            <person name="Howarth C."/>
            <person name="Imamovic A."/>
            <person name="Larimer J."/>
            <person name="McCowen C."/>
            <person name="Montmayeur A."/>
            <person name="Murphy C."/>
            <person name="Neiman D."/>
            <person name="Pearson M."/>
            <person name="Priest M."/>
            <person name="Roberts A."/>
            <person name="Saif S."/>
            <person name="Shea T."/>
            <person name="Sisk P."/>
            <person name="Sykes S."/>
            <person name="Wortman J."/>
            <person name="Nusbaum C."/>
            <person name="Birren B."/>
        </authorList>
    </citation>
    <scope>NUCLEOTIDE SEQUENCE [LARGE SCALE GENOMIC DNA]</scope>
    <source>
        <strain evidence="10 11">2_1_59BFAA</strain>
    </source>
</reference>
<dbReference type="InterPro" id="IPR041677">
    <property type="entry name" value="DNA2/NAM7_AAA_11"/>
</dbReference>
<dbReference type="InterPro" id="IPR027417">
    <property type="entry name" value="P-loop_NTPase"/>
</dbReference>
<evidence type="ECO:0008006" key="12">
    <source>
        <dbReference type="Google" id="ProtNLM"/>
    </source>
</evidence>
<dbReference type="GO" id="GO:0043139">
    <property type="term" value="F:5'-3' DNA helicase activity"/>
    <property type="evidence" value="ECO:0007669"/>
    <property type="project" value="TreeGrafter"/>
</dbReference>
<evidence type="ECO:0000259" key="7">
    <source>
        <dbReference type="Pfam" id="PF13086"/>
    </source>
</evidence>
<evidence type="ECO:0000256" key="1">
    <source>
        <dbReference type="ARBA" id="ARBA00007913"/>
    </source>
</evidence>
<dbReference type="eggNOG" id="COG1112">
    <property type="taxonomic scope" value="Bacteria"/>
</dbReference>
<dbReference type="PANTHER" id="PTHR43788:SF8">
    <property type="entry name" value="DNA-BINDING PROTEIN SMUBP-2"/>
    <property type="match status" value="1"/>
</dbReference>
<dbReference type="InterPro" id="IPR050534">
    <property type="entry name" value="Coronavir_polyprotein_1ab"/>
</dbReference>
<gene>
    <name evidence="10" type="ORF">HMPREF9465_01192</name>
</gene>
<evidence type="ECO:0000256" key="5">
    <source>
        <dbReference type="ARBA" id="ARBA00022840"/>
    </source>
</evidence>
<evidence type="ECO:0000256" key="3">
    <source>
        <dbReference type="ARBA" id="ARBA00022801"/>
    </source>
</evidence>
<dbReference type="GO" id="GO:0005524">
    <property type="term" value="F:ATP binding"/>
    <property type="evidence" value="ECO:0007669"/>
    <property type="project" value="UniProtKB-KW"/>
</dbReference>
<evidence type="ECO:0000256" key="2">
    <source>
        <dbReference type="ARBA" id="ARBA00022741"/>
    </source>
</evidence>
<dbReference type="SUPFAM" id="SSF52540">
    <property type="entry name" value="P-loop containing nucleoside triphosphate hydrolases"/>
    <property type="match status" value="1"/>
</dbReference>
<dbReference type="Pfam" id="PF13086">
    <property type="entry name" value="AAA_11"/>
    <property type="match status" value="2"/>
</dbReference>
<evidence type="ECO:0000313" key="10">
    <source>
        <dbReference type="EMBL" id="EKB31087.1"/>
    </source>
</evidence>
<protein>
    <recommendedName>
        <fullName evidence="12">DNA2/NAM7 helicase-like C-terminal domain-containing protein</fullName>
    </recommendedName>
</protein>
<keyword evidence="5" id="KW-0067">ATP-binding</keyword>
<dbReference type="InterPro" id="IPR047187">
    <property type="entry name" value="SF1_C_Upf1"/>
</dbReference>
<feature type="domain" description="DNA2/NAM7 helicase helicase" evidence="7">
    <location>
        <begin position="374"/>
        <end position="447"/>
    </location>
</feature>
<dbReference type="Gene3D" id="3.40.960.10">
    <property type="entry name" value="VSR Endonuclease"/>
    <property type="match status" value="1"/>
</dbReference>
<keyword evidence="3" id="KW-0378">Hydrolase</keyword>
<dbReference type="PANTHER" id="PTHR43788">
    <property type="entry name" value="DNA2/NAM7 HELICASE FAMILY MEMBER"/>
    <property type="match status" value="1"/>
</dbReference>
<dbReference type="PATRIC" id="fig|742823.3.peg.1185"/>
<evidence type="ECO:0000256" key="4">
    <source>
        <dbReference type="ARBA" id="ARBA00022806"/>
    </source>
</evidence>
<evidence type="ECO:0000256" key="6">
    <source>
        <dbReference type="SAM" id="MobiDB-lite"/>
    </source>
</evidence>
<dbReference type="RefSeq" id="WP_005435094.1">
    <property type="nucleotide sequence ID" value="NZ_JH815516.1"/>
</dbReference>
<organism evidence="10 11">
    <name type="scientific">Sutterella wadsworthensis 2_1_59BFAA</name>
    <dbReference type="NCBI Taxonomy" id="742823"/>
    <lineage>
        <taxon>Bacteria</taxon>
        <taxon>Pseudomonadati</taxon>
        <taxon>Pseudomonadota</taxon>
        <taxon>Betaproteobacteria</taxon>
        <taxon>Burkholderiales</taxon>
        <taxon>Sutterellaceae</taxon>
        <taxon>Sutterella</taxon>
    </lineage>
</organism>